<protein>
    <submittedName>
        <fullName evidence="5">Mucin-2-like 3</fullName>
    </submittedName>
</protein>
<keyword evidence="2" id="KW-0325">Glycoprotein</keyword>
<dbReference type="PANTHER" id="PTHR11339:SF402">
    <property type="entry name" value="VWFD DOMAIN-CONTAINING PROTEIN"/>
    <property type="match status" value="1"/>
</dbReference>
<keyword evidence="6" id="KW-1185">Reference proteome</keyword>
<dbReference type="PANTHER" id="PTHR11339">
    <property type="entry name" value="EXTRACELLULAR MATRIX GLYCOPROTEIN RELATED"/>
    <property type="match status" value="1"/>
</dbReference>
<evidence type="ECO:0000256" key="2">
    <source>
        <dbReference type="ARBA" id="ARBA00023180"/>
    </source>
</evidence>
<dbReference type="PROSITE" id="PS51233">
    <property type="entry name" value="VWFD"/>
    <property type="match status" value="1"/>
</dbReference>
<dbReference type="InterPro" id="IPR050780">
    <property type="entry name" value="Mucin_vWF_Thrombospondin_sf"/>
</dbReference>
<evidence type="ECO:0000259" key="4">
    <source>
        <dbReference type="PROSITE" id="PS51233"/>
    </source>
</evidence>
<feature type="non-terminal residue" evidence="5">
    <location>
        <position position="235"/>
    </location>
</feature>
<evidence type="ECO:0000256" key="1">
    <source>
        <dbReference type="ARBA" id="ARBA00023157"/>
    </source>
</evidence>
<accession>A0A8J5MMN9</accession>
<organism evidence="5 6">
    <name type="scientific">Homarus americanus</name>
    <name type="common">American lobster</name>
    <dbReference type="NCBI Taxonomy" id="6706"/>
    <lineage>
        <taxon>Eukaryota</taxon>
        <taxon>Metazoa</taxon>
        <taxon>Ecdysozoa</taxon>
        <taxon>Arthropoda</taxon>
        <taxon>Crustacea</taxon>
        <taxon>Multicrustacea</taxon>
        <taxon>Malacostraca</taxon>
        <taxon>Eumalacostraca</taxon>
        <taxon>Eucarida</taxon>
        <taxon>Decapoda</taxon>
        <taxon>Pleocyemata</taxon>
        <taxon>Astacidea</taxon>
        <taxon>Nephropoidea</taxon>
        <taxon>Nephropidae</taxon>
        <taxon>Homarus</taxon>
    </lineage>
</organism>
<feature type="chain" id="PRO_5035306311" evidence="3">
    <location>
        <begin position="17"/>
        <end position="235"/>
    </location>
</feature>
<evidence type="ECO:0000313" key="6">
    <source>
        <dbReference type="Proteomes" id="UP000747542"/>
    </source>
</evidence>
<reference evidence="5" key="1">
    <citation type="journal article" date="2021" name="Sci. Adv.">
        <title>The American lobster genome reveals insights on longevity, neural, and immune adaptations.</title>
        <authorList>
            <person name="Polinski J.M."/>
            <person name="Zimin A.V."/>
            <person name="Clark K.F."/>
            <person name="Kohn A.B."/>
            <person name="Sadowski N."/>
            <person name="Timp W."/>
            <person name="Ptitsyn A."/>
            <person name="Khanna P."/>
            <person name="Romanova D.Y."/>
            <person name="Williams P."/>
            <person name="Greenwood S.J."/>
            <person name="Moroz L.L."/>
            <person name="Walt D.R."/>
            <person name="Bodnar A.G."/>
        </authorList>
    </citation>
    <scope>NUCLEOTIDE SEQUENCE</scope>
    <source>
        <strain evidence="5">GMGI-L3</strain>
    </source>
</reference>
<comment type="caution">
    <text evidence="5">The sequence shown here is derived from an EMBL/GenBank/DDBJ whole genome shotgun (WGS) entry which is preliminary data.</text>
</comment>
<keyword evidence="1" id="KW-1015">Disulfide bond</keyword>
<evidence type="ECO:0000256" key="3">
    <source>
        <dbReference type="SAM" id="SignalP"/>
    </source>
</evidence>
<sequence length="235" mass="25775">MSMRCVLLALLTAAAAQPEGPRLISANVGIIQVDCCFNDTVVDHGQVVFNLPSKCLQLVCNYGKIIPRFLGDPGRSCEFDGLLYAEGAELAGHCVVMQCTRKGWIPRGDIDDCCKHCSVYDDPHFVTFDGYRYDWHGYCNYSVAQTDRTYNPEAGVFSDFEPCFGGPSCLGRSTFKDHKHTVISLGHSVFNLLVNGDPYAVPLVGAEPVRCSSKVHPVLAWRNGQCTMLLGSSKL</sequence>
<dbReference type="EMBL" id="JAHLQT010038254">
    <property type="protein sequence ID" value="KAG7157009.1"/>
    <property type="molecule type" value="Genomic_DNA"/>
</dbReference>
<dbReference type="AlphaFoldDB" id="A0A8J5MMN9"/>
<dbReference type="Pfam" id="PF00094">
    <property type="entry name" value="VWD"/>
    <property type="match status" value="1"/>
</dbReference>
<evidence type="ECO:0000313" key="5">
    <source>
        <dbReference type="EMBL" id="KAG7157009.1"/>
    </source>
</evidence>
<proteinExistence type="predicted"/>
<dbReference type="InterPro" id="IPR001846">
    <property type="entry name" value="VWF_type-D"/>
</dbReference>
<name>A0A8J5MMN9_HOMAM</name>
<feature type="signal peptide" evidence="3">
    <location>
        <begin position="1"/>
        <end position="16"/>
    </location>
</feature>
<feature type="domain" description="VWFD" evidence="4">
    <location>
        <begin position="115"/>
        <end position="235"/>
    </location>
</feature>
<keyword evidence="3" id="KW-0732">Signal</keyword>
<dbReference type="Proteomes" id="UP000747542">
    <property type="component" value="Unassembled WGS sequence"/>
</dbReference>
<gene>
    <name evidence="5" type="primary">MUC2-L3</name>
    <name evidence="5" type="ORF">Hamer_G020292</name>
</gene>